<keyword evidence="1" id="KW-0472">Membrane</keyword>
<dbReference type="PANTHER" id="PTHR43649:SF12">
    <property type="entry name" value="DIACETYLCHITOBIOSE BINDING PROTEIN DASA"/>
    <property type="match status" value="1"/>
</dbReference>
<proteinExistence type="predicted"/>
<dbReference type="SUPFAM" id="SSF53850">
    <property type="entry name" value="Periplasmic binding protein-like II"/>
    <property type="match status" value="1"/>
</dbReference>
<accession>A0A841SSJ6</accession>
<dbReference type="Gene3D" id="3.40.190.10">
    <property type="entry name" value="Periplasmic binding protein-like II"/>
    <property type="match status" value="2"/>
</dbReference>
<dbReference type="EMBL" id="JACJVQ010000002">
    <property type="protein sequence ID" value="MBB6632890.1"/>
    <property type="molecule type" value="Genomic_DNA"/>
</dbReference>
<organism evidence="2 3">
    <name type="scientific">Cohnella thailandensis</name>
    <dbReference type="NCBI Taxonomy" id="557557"/>
    <lineage>
        <taxon>Bacteria</taxon>
        <taxon>Bacillati</taxon>
        <taxon>Bacillota</taxon>
        <taxon>Bacilli</taxon>
        <taxon>Bacillales</taxon>
        <taxon>Paenibacillaceae</taxon>
        <taxon>Cohnella</taxon>
    </lineage>
</organism>
<evidence type="ECO:0000256" key="1">
    <source>
        <dbReference type="SAM" id="Phobius"/>
    </source>
</evidence>
<dbReference type="PANTHER" id="PTHR43649">
    <property type="entry name" value="ARABINOSE-BINDING PROTEIN-RELATED"/>
    <property type="match status" value="1"/>
</dbReference>
<reference evidence="2 3" key="1">
    <citation type="submission" date="2020-08" db="EMBL/GenBank/DDBJ databases">
        <title>Cohnella phylogeny.</title>
        <authorList>
            <person name="Dunlap C."/>
        </authorList>
    </citation>
    <scope>NUCLEOTIDE SEQUENCE [LARGE SCALE GENOMIC DNA]</scope>
    <source>
        <strain evidence="2 3">DSM 25241</strain>
    </source>
</reference>
<keyword evidence="3" id="KW-1185">Reference proteome</keyword>
<keyword evidence="1" id="KW-1133">Transmembrane helix</keyword>
<comment type="caution">
    <text evidence="2">The sequence shown here is derived from an EMBL/GenBank/DDBJ whole genome shotgun (WGS) entry which is preliminary data.</text>
</comment>
<evidence type="ECO:0000313" key="2">
    <source>
        <dbReference type="EMBL" id="MBB6632890.1"/>
    </source>
</evidence>
<evidence type="ECO:0000313" key="3">
    <source>
        <dbReference type="Proteomes" id="UP000535838"/>
    </source>
</evidence>
<dbReference type="RefSeq" id="WP_185118112.1">
    <property type="nucleotide sequence ID" value="NZ_JACJVQ010000002.1"/>
</dbReference>
<name>A0A841SSJ6_9BACL</name>
<gene>
    <name evidence="2" type="ORF">H7B67_01950</name>
</gene>
<protein>
    <submittedName>
        <fullName evidence="2">Extracellular solute-binding protein</fullName>
    </submittedName>
</protein>
<feature type="transmembrane region" description="Helical" evidence="1">
    <location>
        <begin position="7"/>
        <end position="28"/>
    </location>
</feature>
<dbReference type="Proteomes" id="UP000535838">
    <property type="component" value="Unassembled WGS sequence"/>
</dbReference>
<dbReference type="InterPro" id="IPR050490">
    <property type="entry name" value="Bact_solute-bd_prot1"/>
</dbReference>
<sequence>MNKGRTIVFAAIAAVIVALIGIAAWRAWGLPDGHSLNRGVEPFIRKPGEFPIADRRVELEVLVGSDLKKEELDTNLFTEYIEQKLGIELKFVIAKSGELDETEDLLFASGDYPPIILSGSLTTDEQVRYGQRGILLPLNGLIDRYGDRLKDIFSSNPAVRQSIAAPDGNIYALPSINECFHCWYAQKLWINQSWLDKLDLKMPETTEELYEVLHAFKTKDPNGNGLPDEIPLSGAMNSWHTGITGFLMSPFIYNTDTDYFYIENGRVGMAAIQPQWREGLEYMRKLFREGLIDPDVFTQSLDGLMETASRQENVLGAVTSGHIRMVFDGNAGSRDGDYEAVPPLIGPSGYAAAGYFGSYDRAAFAVTDKATAAEAAAATRLADFLMTEEATIRNEWGPENKWWRKGEPGEYDEHWKPAKYWLDPEFSKSSTQNAVWAQMGVLYRDRDLRESWAVSEDPDSFKGYEHRLYVETQKYADKEPREVYPSYIFMDTAAAEEAARLKAPINDYIRRNLVQFITGVKDTAADWDDYVSGLKQLKLDRYIEIHQHAYDTYKQQQ</sequence>
<dbReference type="AlphaFoldDB" id="A0A841SSJ6"/>
<keyword evidence="1" id="KW-0812">Transmembrane</keyword>